<protein>
    <submittedName>
        <fullName evidence="2">Uncharacterized protein</fullName>
    </submittedName>
</protein>
<name>A0A3D9SCF3_9BACL</name>
<feature type="region of interest" description="Disordered" evidence="1">
    <location>
        <begin position="1"/>
        <end position="32"/>
    </location>
</feature>
<evidence type="ECO:0000313" key="2">
    <source>
        <dbReference type="EMBL" id="REE87461.1"/>
    </source>
</evidence>
<comment type="caution">
    <text evidence="2">The sequence shown here is derived from an EMBL/GenBank/DDBJ whole genome shotgun (WGS) entry which is preliminary data.</text>
</comment>
<dbReference type="AlphaFoldDB" id="A0A3D9SCF3"/>
<feature type="compositionally biased region" description="Polar residues" evidence="1">
    <location>
        <begin position="12"/>
        <end position="32"/>
    </location>
</feature>
<keyword evidence="3" id="KW-1185">Reference proteome</keyword>
<evidence type="ECO:0000313" key="3">
    <source>
        <dbReference type="Proteomes" id="UP000256304"/>
    </source>
</evidence>
<dbReference type="Proteomes" id="UP000256304">
    <property type="component" value="Unassembled WGS sequence"/>
</dbReference>
<reference evidence="2 3" key="1">
    <citation type="submission" date="2018-08" db="EMBL/GenBank/DDBJ databases">
        <title>Genomic Encyclopedia of Type Strains, Phase III (KMG-III): the genomes of soil and plant-associated and newly described type strains.</title>
        <authorList>
            <person name="Whitman W."/>
        </authorList>
    </citation>
    <scope>NUCLEOTIDE SEQUENCE [LARGE SCALE GENOMIC DNA]</scope>
    <source>
        <strain evidence="2 3">CGMCC 1.10966</strain>
    </source>
</reference>
<evidence type="ECO:0000256" key="1">
    <source>
        <dbReference type="SAM" id="MobiDB-lite"/>
    </source>
</evidence>
<accession>A0A3D9SCF3</accession>
<organism evidence="2 3">
    <name type="scientific">Paenibacillus taihuensis</name>
    <dbReference type="NCBI Taxonomy" id="1156355"/>
    <lineage>
        <taxon>Bacteria</taxon>
        <taxon>Bacillati</taxon>
        <taxon>Bacillota</taxon>
        <taxon>Bacilli</taxon>
        <taxon>Bacillales</taxon>
        <taxon>Paenibacillaceae</taxon>
        <taxon>Paenibacillus</taxon>
    </lineage>
</organism>
<proteinExistence type="predicted"/>
<feature type="compositionally biased region" description="Basic and acidic residues" evidence="1">
    <location>
        <begin position="1"/>
        <end position="11"/>
    </location>
</feature>
<gene>
    <name evidence="2" type="ORF">A8990_109107</name>
</gene>
<dbReference type="EMBL" id="QTTN01000009">
    <property type="protein sequence ID" value="REE87461.1"/>
    <property type="molecule type" value="Genomic_DNA"/>
</dbReference>
<sequence length="32" mass="3582">MSTKAKQEKNTPKSSPSRSHNPNDQGKPNMQK</sequence>